<accession>A0A9W6TYX6</accession>
<feature type="transmembrane region" description="Helical" evidence="1">
    <location>
        <begin position="84"/>
        <end position="106"/>
    </location>
</feature>
<dbReference type="AlphaFoldDB" id="A0A9W6TYX6"/>
<keyword evidence="1" id="KW-0812">Transmembrane</keyword>
<feature type="transmembrane region" description="Helical" evidence="1">
    <location>
        <begin position="298"/>
        <end position="316"/>
    </location>
</feature>
<dbReference type="EMBL" id="BSXT01000242">
    <property type="protein sequence ID" value="GMF21979.1"/>
    <property type="molecule type" value="Genomic_DNA"/>
</dbReference>
<organism evidence="2 3">
    <name type="scientific">Phytophthora fragariaefolia</name>
    <dbReference type="NCBI Taxonomy" id="1490495"/>
    <lineage>
        <taxon>Eukaryota</taxon>
        <taxon>Sar</taxon>
        <taxon>Stramenopiles</taxon>
        <taxon>Oomycota</taxon>
        <taxon>Peronosporomycetes</taxon>
        <taxon>Peronosporales</taxon>
        <taxon>Peronosporaceae</taxon>
        <taxon>Phytophthora</taxon>
    </lineage>
</organism>
<protein>
    <submittedName>
        <fullName evidence="2">Unnamed protein product</fullName>
    </submittedName>
</protein>
<name>A0A9W6TYX6_9STRA</name>
<keyword evidence="3" id="KW-1185">Reference proteome</keyword>
<dbReference type="Proteomes" id="UP001165121">
    <property type="component" value="Unassembled WGS sequence"/>
</dbReference>
<reference evidence="2" key="1">
    <citation type="submission" date="2023-04" db="EMBL/GenBank/DDBJ databases">
        <title>Phytophthora fragariaefolia NBRC 109709.</title>
        <authorList>
            <person name="Ichikawa N."/>
            <person name="Sato H."/>
            <person name="Tonouchi N."/>
        </authorList>
    </citation>
    <scope>NUCLEOTIDE SEQUENCE</scope>
    <source>
        <strain evidence="2">NBRC 109709</strain>
    </source>
</reference>
<dbReference type="OrthoDB" id="123265at2759"/>
<evidence type="ECO:0000313" key="3">
    <source>
        <dbReference type="Proteomes" id="UP001165121"/>
    </source>
</evidence>
<keyword evidence="1" id="KW-1133">Transmembrane helix</keyword>
<evidence type="ECO:0000256" key="1">
    <source>
        <dbReference type="SAM" id="Phobius"/>
    </source>
</evidence>
<proteinExistence type="predicted"/>
<keyword evidence="1" id="KW-0472">Membrane</keyword>
<evidence type="ECO:0000313" key="2">
    <source>
        <dbReference type="EMBL" id="GMF21979.1"/>
    </source>
</evidence>
<feature type="transmembrane region" description="Helical" evidence="1">
    <location>
        <begin position="270"/>
        <end position="292"/>
    </location>
</feature>
<feature type="transmembrane region" description="Helical" evidence="1">
    <location>
        <begin position="241"/>
        <end position="258"/>
    </location>
</feature>
<feature type="transmembrane region" description="Helical" evidence="1">
    <location>
        <begin position="44"/>
        <end position="64"/>
    </location>
</feature>
<gene>
    <name evidence="2" type="ORF">Pfra01_000309700</name>
</gene>
<feature type="transmembrane region" description="Helical" evidence="1">
    <location>
        <begin position="200"/>
        <end position="221"/>
    </location>
</feature>
<comment type="caution">
    <text evidence="2">The sequence shown here is derived from an EMBL/GenBank/DDBJ whole genome shotgun (WGS) entry which is preliminary data.</text>
</comment>
<sequence length="456" mass="52017">MIVVTISMYLSDLRCLRMIIEWLGFHHVIFIDAHVLGLRNLTCILIFGIFSIVTVLVWIMLGRVDGGASFTVLKYESKRGGFELSGLDVIGNGLVSLSLLLAKIIFRRRKTLRTRRKRSSSLVECVIYRCRLKLDVVQEPGVPKSWDSRYSSKYSSKEASPRKAEHVQHLIFVKFSQKFDATNTLLPWELIKRVMSLPGLIKALYGVGLVGLISSHGSLFYEFSDSVDDTMHKRLELMVSYLSLLCTLSFTASFAVFYQRQLLNLLFHSFDFVFYSFQVTSSYMCVCSLYSWELPQCLMAISLWLWAHWVFTIDALTPIMKNMLKFRAQYAAPVLGLLLIDHVGWIYQVLMAGDTQLQDSIIFEGTIWAQHLCIRVVPFYVSRSLTLVLWCSRLVARLSLASDNDVTILRGSVCYDNFFANESRTSSQLSQVVEVKALESLPRHARVSPSMSFHQG</sequence>